<accession>A0A068NS82</accession>
<organism evidence="2 3">
    <name type="scientific">Fimbriimonas ginsengisoli Gsoil 348</name>
    <dbReference type="NCBI Taxonomy" id="661478"/>
    <lineage>
        <taxon>Bacteria</taxon>
        <taxon>Bacillati</taxon>
        <taxon>Armatimonadota</taxon>
        <taxon>Fimbriimonadia</taxon>
        <taxon>Fimbriimonadales</taxon>
        <taxon>Fimbriimonadaceae</taxon>
        <taxon>Fimbriimonas</taxon>
    </lineage>
</organism>
<proteinExistence type="predicted"/>
<dbReference type="AlphaFoldDB" id="A0A068NS82"/>
<protein>
    <submittedName>
        <fullName evidence="2">Uncharacterized protein</fullName>
    </submittedName>
</protein>
<dbReference type="STRING" id="661478.OP10G_2232"/>
<name>A0A068NS82_FIMGI</name>
<keyword evidence="1" id="KW-1133">Transmembrane helix</keyword>
<feature type="transmembrane region" description="Helical" evidence="1">
    <location>
        <begin position="41"/>
        <end position="71"/>
    </location>
</feature>
<evidence type="ECO:0000313" key="3">
    <source>
        <dbReference type="Proteomes" id="UP000027982"/>
    </source>
</evidence>
<gene>
    <name evidence="2" type="ORF">OP10G_2232</name>
</gene>
<dbReference type="RefSeq" id="WP_025225837.1">
    <property type="nucleotide sequence ID" value="NZ_CP007139.1"/>
</dbReference>
<dbReference type="HOGENOM" id="CLU_2553255_0_0_0"/>
<dbReference type="EMBL" id="CP007139">
    <property type="protein sequence ID" value="AIE85600.1"/>
    <property type="molecule type" value="Genomic_DNA"/>
</dbReference>
<keyword evidence="1" id="KW-0472">Membrane</keyword>
<sequence length="82" mass="9211">MIVGLPVLFLGLLFDAFNIVWSLQALRGDGLRPSAVRGLPLYFYAFAAVIIFESILTAAIAFFGLTVWHWFCAYRIRQSAKV</sequence>
<keyword evidence="3" id="KW-1185">Reference proteome</keyword>
<evidence type="ECO:0000256" key="1">
    <source>
        <dbReference type="SAM" id="Phobius"/>
    </source>
</evidence>
<keyword evidence="1" id="KW-0812">Transmembrane</keyword>
<reference evidence="2 3" key="1">
    <citation type="journal article" date="2014" name="PLoS ONE">
        <title>The first complete genome sequence of the class fimbriimonadia in the phylum armatimonadetes.</title>
        <authorList>
            <person name="Hu Z.Y."/>
            <person name="Wang Y.Z."/>
            <person name="Im W.T."/>
            <person name="Wang S.Y."/>
            <person name="Zhao G.P."/>
            <person name="Zheng H.J."/>
            <person name="Quan Z.X."/>
        </authorList>
    </citation>
    <scope>NUCLEOTIDE SEQUENCE [LARGE SCALE GENOMIC DNA]</scope>
    <source>
        <strain evidence="2">Gsoil 348</strain>
    </source>
</reference>
<dbReference type="Proteomes" id="UP000027982">
    <property type="component" value="Chromosome"/>
</dbReference>
<dbReference type="KEGG" id="fgi:OP10G_2232"/>
<evidence type="ECO:0000313" key="2">
    <source>
        <dbReference type="EMBL" id="AIE85600.1"/>
    </source>
</evidence>